<keyword evidence="1" id="KW-0732">Signal</keyword>
<sequence length="232" mass="24210">MSLALALLLSAGVAIAQERIAGNGDVKKEVRDVTGFSGIAVGGSAHVYLVQGNTESVQIEAESNLLPYIIADIDHHNLSIHFKRGYNLKNTKPINIYVTAKDIDFIGASGGVKLDAIQGIKTDKIRLEASGSLSINMKLDAKALDASFSGSVEAKIEGTVEEAEYAISGSANVSAPGLQTSSVNINISGSGDLDLAVVKDLNVSISGSGRIHYKGSPSITKHISGSGRIYND</sequence>
<name>A0A1C4E554_9BACT</name>
<dbReference type="EMBL" id="FMAR01000007">
    <property type="protein sequence ID" value="SCC38753.1"/>
    <property type="molecule type" value="Genomic_DNA"/>
</dbReference>
<keyword evidence="4" id="KW-1185">Reference proteome</keyword>
<dbReference type="AlphaFoldDB" id="A0A1C4E554"/>
<evidence type="ECO:0000259" key="2">
    <source>
        <dbReference type="Pfam" id="PF10988"/>
    </source>
</evidence>
<dbReference type="Proteomes" id="UP000242818">
    <property type="component" value="Unassembled WGS sequence"/>
</dbReference>
<feature type="chain" id="PRO_5008690888" evidence="1">
    <location>
        <begin position="17"/>
        <end position="232"/>
    </location>
</feature>
<dbReference type="InterPro" id="IPR021255">
    <property type="entry name" value="DUF2807"/>
</dbReference>
<feature type="signal peptide" evidence="1">
    <location>
        <begin position="1"/>
        <end position="16"/>
    </location>
</feature>
<protein>
    <submittedName>
        <fullName evidence="3">Putative auto-transporter adhesin, head GIN domain</fullName>
    </submittedName>
</protein>
<reference evidence="3 4" key="1">
    <citation type="submission" date="2016-08" db="EMBL/GenBank/DDBJ databases">
        <authorList>
            <person name="Seilhamer J.J."/>
        </authorList>
    </citation>
    <scope>NUCLEOTIDE SEQUENCE [LARGE SCALE GENOMIC DNA]</scope>
    <source>
        <strain evidence="3 4">A37T2</strain>
    </source>
</reference>
<dbReference type="PANTHER" id="PTHR39200">
    <property type="entry name" value="HYPOTHETICAL EXPORTED PROTEIN"/>
    <property type="match status" value="1"/>
</dbReference>
<feature type="domain" description="Putative auto-transporter adhesin head GIN" evidence="2">
    <location>
        <begin position="36"/>
        <end position="217"/>
    </location>
</feature>
<evidence type="ECO:0000313" key="3">
    <source>
        <dbReference type="EMBL" id="SCC38753.1"/>
    </source>
</evidence>
<proteinExistence type="predicted"/>
<dbReference type="Pfam" id="PF10988">
    <property type="entry name" value="DUF2807"/>
    <property type="match status" value="1"/>
</dbReference>
<dbReference type="STRING" id="1335309.GA0116948_10796"/>
<gene>
    <name evidence="3" type="ORF">GA0116948_10796</name>
</gene>
<accession>A0A1C4E554</accession>
<evidence type="ECO:0000256" key="1">
    <source>
        <dbReference type="SAM" id="SignalP"/>
    </source>
</evidence>
<organism evidence="3 4">
    <name type="scientific">Chitinophaga costaii</name>
    <dbReference type="NCBI Taxonomy" id="1335309"/>
    <lineage>
        <taxon>Bacteria</taxon>
        <taxon>Pseudomonadati</taxon>
        <taxon>Bacteroidota</taxon>
        <taxon>Chitinophagia</taxon>
        <taxon>Chitinophagales</taxon>
        <taxon>Chitinophagaceae</taxon>
        <taxon>Chitinophaga</taxon>
    </lineage>
</organism>
<dbReference type="Gene3D" id="2.160.20.120">
    <property type="match status" value="1"/>
</dbReference>
<dbReference type="PANTHER" id="PTHR39200:SF1">
    <property type="entry name" value="AUTO-TRANSPORTER ADHESIN HEAD GIN DOMAIN-CONTAINING PROTEIN-RELATED"/>
    <property type="match status" value="1"/>
</dbReference>
<evidence type="ECO:0000313" key="4">
    <source>
        <dbReference type="Proteomes" id="UP000242818"/>
    </source>
</evidence>